<accession>A0AAD6J613</accession>
<evidence type="ECO:0000313" key="2">
    <source>
        <dbReference type="Proteomes" id="UP001221413"/>
    </source>
</evidence>
<protein>
    <submittedName>
        <fullName evidence="1">Uncharacterized protein</fullName>
    </submittedName>
</protein>
<organism evidence="1 2">
    <name type="scientific">Drechslerella dactyloides</name>
    <name type="common">Nematode-trapping fungus</name>
    <name type="synonym">Arthrobotrys dactyloides</name>
    <dbReference type="NCBI Taxonomy" id="74499"/>
    <lineage>
        <taxon>Eukaryota</taxon>
        <taxon>Fungi</taxon>
        <taxon>Dikarya</taxon>
        <taxon>Ascomycota</taxon>
        <taxon>Pezizomycotina</taxon>
        <taxon>Orbiliomycetes</taxon>
        <taxon>Orbiliales</taxon>
        <taxon>Orbiliaceae</taxon>
        <taxon>Drechslerella</taxon>
    </lineage>
</organism>
<sequence>MEEKEMFNLDEFQRHQESTLAQLAAAKNAENEHSADELFDYASKQEIIETGSISWLDVDITMPLRNTGELDPSVPPLPVSPLQPPSELSDALSPVAVEIALDPTGDDVILAGGENGEQKQSAIAEDTGIASADGRSSYLLGRYLADSEDAPPSEDLNSNPAIPFPEFIRSTAPIDIKTELQRFESDISEVLERMGLGDDDSDSELRLENLETSLCISEDDDGLAERETESAALSHGMSDDDDMFTLECDEVNAAVSAGAGAREISPELDAWMSKSSLVGSNVKLLAVVGGVDRLPLHGRKRKASM</sequence>
<keyword evidence="2" id="KW-1185">Reference proteome</keyword>
<proteinExistence type="predicted"/>
<dbReference type="AlphaFoldDB" id="A0AAD6J613"/>
<dbReference type="EMBL" id="JAQGDS010000001">
    <property type="protein sequence ID" value="KAJ6264467.1"/>
    <property type="molecule type" value="Genomic_DNA"/>
</dbReference>
<gene>
    <name evidence="1" type="ORF">Dda_0613</name>
</gene>
<dbReference type="Proteomes" id="UP001221413">
    <property type="component" value="Unassembled WGS sequence"/>
</dbReference>
<evidence type="ECO:0000313" key="1">
    <source>
        <dbReference type="EMBL" id="KAJ6264467.1"/>
    </source>
</evidence>
<name>A0AAD6J613_DREDA</name>
<reference evidence="1" key="1">
    <citation type="submission" date="2023-01" db="EMBL/GenBank/DDBJ databases">
        <title>The chitinases involved in constricting ring structure development in the nematode-trapping fungus Drechslerella dactyloides.</title>
        <authorList>
            <person name="Wang R."/>
            <person name="Zhang L."/>
            <person name="Tang P."/>
            <person name="Li S."/>
            <person name="Liang L."/>
        </authorList>
    </citation>
    <scope>NUCLEOTIDE SEQUENCE</scope>
    <source>
        <strain evidence="1">YMF1.00031</strain>
    </source>
</reference>
<comment type="caution">
    <text evidence="1">The sequence shown here is derived from an EMBL/GenBank/DDBJ whole genome shotgun (WGS) entry which is preliminary data.</text>
</comment>